<dbReference type="EMBL" id="CP000031">
    <property type="protein sequence ID" value="AAV94816.1"/>
    <property type="molecule type" value="Genomic_DNA"/>
</dbReference>
<protein>
    <recommendedName>
        <fullName evidence="4">DUF4956 domain-containing protein</fullName>
    </recommendedName>
</protein>
<dbReference type="Proteomes" id="UP000001023">
    <property type="component" value="Chromosome"/>
</dbReference>
<gene>
    <name evidence="2" type="ordered locus">SPO1529</name>
</gene>
<keyword evidence="1" id="KW-1133">Transmembrane helix</keyword>
<keyword evidence="3" id="KW-1185">Reference proteome</keyword>
<organism evidence="2 3">
    <name type="scientific">Ruegeria pomeroyi (strain ATCC 700808 / DSM 15171 / DSS-3)</name>
    <name type="common">Silicibacter pomeroyi</name>
    <dbReference type="NCBI Taxonomy" id="246200"/>
    <lineage>
        <taxon>Bacteria</taxon>
        <taxon>Pseudomonadati</taxon>
        <taxon>Pseudomonadota</taxon>
        <taxon>Alphaproteobacteria</taxon>
        <taxon>Rhodobacterales</taxon>
        <taxon>Roseobacteraceae</taxon>
        <taxon>Ruegeria</taxon>
    </lineage>
</organism>
<reference evidence="2 3" key="2">
    <citation type="journal article" date="2014" name="Stand. Genomic Sci.">
        <title>An updated genome annotation for the model marine bacterium Ruegeria pomeroyi DSS-3.</title>
        <authorList>
            <person name="Rivers A.R."/>
            <person name="Smith C.B."/>
            <person name="Moran M.A."/>
        </authorList>
    </citation>
    <scope>GENOME REANNOTATION</scope>
    <source>
        <strain evidence="3">ATCC 700808 / DSM 15171 / DSS-3</strain>
    </source>
</reference>
<reference evidence="2 3" key="1">
    <citation type="journal article" date="2004" name="Nature">
        <title>Genome sequence of Silicibacter pomeroyi reveals adaptations to the marine environment.</title>
        <authorList>
            <person name="Moran M.A."/>
            <person name="Buchan A."/>
            <person name="Gonzalez J.M."/>
            <person name="Heidelberg J.F."/>
            <person name="Whitman W.B."/>
            <person name="Kiene R.P."/>
            <person name="Henriksen J.R."/>
            <person name="King G.M."/>
            <person name="Belas R."/>
            <person name="Fuqua C."/>
            <person name="Brinkac L."/>
            <person name="Lewis M."/>
            <person name="Johri S."/>
            <person name="Weaver B."/>
            <person name="Pai G."/>
            <person name="Eisen J.A."/>
            <person name="Rahe E."/>
            <person name="Sheldon W.M."/>
            <person name="Ye W."/>
            <person name="Miller T.R."/>
            <person name="Carlton J."/>
            <person name="Rasko D.A."/>
            <person name="Paulsen I.T."/>
            <person name="Ren Q."/>
            <person name="Daugherty S.C."/>
            <person name="Deboy R.T."/>
            <person name="Dodson R.J."/>
            <person name="Durkin A.S."/>
            <person name="Madupu R."/>
            <person name="Nelson W.C."/>
            <person name="Sullivan S.A."/>
            <person name="Rosovitz M.J."/>
            <person name="Haft D.H."/>
            <person name="Selengut J."/>
            <person name="Ward N."/>
        </authorList>
    </citation>
    <scope>NUCLEOTIDE SEQUENCE [LARGE SCALE GENOMIC DNA]</scope>
    <source>
        <strain evidence="3">ATCC 700808 / DSM 15171 / DSS-3</strain>
    </source>
</reference>
<dbReference type="KEGG" id="sil:SPO1529"/>
<dbReference type="HOGENOM" id="CLU_1169975_0_0_5"/>
<dbReference type="AlphaFoldDB" id="Q5LT85"/>
<feature type="transmembrane region" description="Helical" evidence="1">
    <location>
        <begin position="37"/>
        <end position="57"/>
    </location>
</feature>
<sequence length="237" mass="25417">MWCACCMARVRRCRISGLPHNLGGGDMGVLTSELDKLLAVALLLCASLLVRQAVIFSGQTWIRTFSHTLTLLLLPLVTYSLTSVISGNIALSLGMVGALSIVRFRNPVKSPLELVTYFLMISCGIAAAVSVSWLVLLVGSAVGTLVVAELFNRWSRRVRGVALYTTSFTEGNALHTLEVFSETEMPDLLAHAALVGFDKTPEGIVYRFASPSRQDLLTLSGAVNGQTGITRIAFAAA</sequence>
<feature type="transmembrane region" description="Helical" evidence="1">
    <location>
        <begin position="69"/>
        <end position="102"/>
    </location>
</feature>
<dbReference type="Pfam" id="PF16316">
    <property type="entry name" value="DUF4956"/>
    <property type="match status" value="1"/>
</dbReference>
<keyword evidence="1" id="KW-0812">Transmembrane</keyword>
<dbReference type="STRING" id="246200.SPO1529"/>
<dbReference type="eggNOG" id="COG1285">
    <property type="taxonomic scope" value="Bacteria"/>
</dbReference>
<feature type="transmembrane region" description="Helical" evidence="1">
    <location>
        <begin position="114"/>
        <end position="147"/>
    </location>
</feature>
<evidence type="ECO:0000313" key="3">
    <source>
        <dbReference type="Proteomes" id="UP000001023"/>
    </source>
</evidence>
<proteinExistence type="predicted"/>
<dbReference type="InterPro" id="IPR032531">
    <property type="entry name" value="DUF4956"/>
</dbReference>
<dbReference type="PaxDb" id="246200-SPO1529"/>
<evidence type="ECO:0000313" key="2">
    <source>
        <dbReference type="EMBL" id="AAV94816.1"/>
    </source>
</evidence>
<keyword evidence="1" id="KW-0472">Membrane</keyword>
<accession>Q5LT85</accession>
<evidence type="ECO:0000256" key="1">
    <source>
        <dbReference type="SAM" id="Phobius"/>
    </source>
</evidence>
<evidence type="ECO:0008006" key="4">
    <source>
        <dbReference type="Google" id="ProtNLM"/>
    </source>
</evidence>
<name>Q5LT85_RUEPO</name>